<comment type="subcellular location">
    <subcellularLocation>
        <location evidence="1">Cytoplasm</location>
    </subcellularLocation>
</comment>
<organism evidence="5 6">
    <name type="scientific">Aphanomyces invadans</name>
    <dbReference type="NCBI Taxonomy" id="157072"/>
    <lineage>
        <taxon>Eukaryota</taxon>
        <taxon>Sar</taxon>
        <taxon>Stramenopiles</taxon>
        <taxon>Oomycota</taxon>
        <taxon>Saprolegniomycetes</taxon>
        <taxon>Saprolegniales</taxon>
        <taxon>Verrucalvaceae</taxon>
        <taxon>Aphanomyces</taxon>
    </lineage>
</organism>
<evidence type="ECO:0000313" key="5">
    <source>
        <dbReference type="EMBL" id="RHY27916.1"/>
    </source>
</evidence>
<evidence type="ECO:0000256" key="1">
    <source>
        <dbReference type="ARBA" id="ARBA00004496"/>
    </source>
</evidence>
<dbReference type="GO" id="GO:0005092">
    <property type="term" value="F:GDP-dissociation inhibitor activity"/>
    <property type="evidence" value="ECO:0007669"/>
    <property type="project" value="TreeGrafter"/>
</dbReference>
<accession>A0A3R6YWQ4</accession>
<dbReference type="AlphaFoldDB" id="A0A3R6YWQ4"/>
<keyword evidence="3" id="KW-0677">Repeat</keyword>
<dbReference type="Pfam" id="PF13176">
    <property type="entry name" value="TPR_7"/>
    <property type="match status" value="1"/>
</dbReference>
<dbReference type="VEuPathDB" id="FungiDB:H310_03186"/>
<protein>
    <recommendedName>
        <fullName evidence="7">MalT-like TPR region domain-containing protein</fullName>
    </recommendedName>
</protein>
<evidence type="ECO:0000256" key="4">
    <source>
        <dbReference type="SAM" id="MobiDB-lite"/>
    </source>
</evidence>
<dbReference type="GO" id="GO:0000132">
    <property type="term" value="P:establishment of mitotic spindle orientation"/>
    <property type="evidence" value="ECO:0007669"/>
    <property type="project" value="TreeGrafter"/>
</dbReference>
<evidence type="ECO:0000256" key="3">
    <source>
        <dbReference type="ARBA" id="ARBA00022737"/>
    </source>
</evidence>
<feature type="region of interest" description="Disordered" evidence="4">
    <location>
        <begin position="42"/>
        <end position="94"/>
    </location>
</feature>
<dbReference type="GO" id="GO:0005938">
    <property type="term" value="C:cell cortex"/>
    <property type="evidence" value="ECO:0007669"/>
    <property type="project" value="TreeGrafter"/>
</dbReference>
<keyword evidence="6" id="KW-1185">Reference proteome</keyword>
<dbReference type="InterPro" id="IPR019734">
    <property type="entry name" value="TPR_rpt"/>
</dbReference>
<comment type="caution">
    <text evidence="5">The sequence shown here is derived from an EMBL/GenBank/DDBJ whole genome shotgun (WGS) entry which is preliminary data.</text>
</comment>
<dbReference type="SMART" id="SM00028">
    <property type="entry name" value="TPR"/>
    <property type="match status" value="4"/>
</dbReference>
<name>A0A3R6YWQ4_9STRA</name>
<evidence type="ECO:0008006" key="7">
    <source>
        <dbReference type="Google" id="ProtNLM"/>
    </source>
</evidence>
<dbReference type="Proteomes" id="UP000285060">
    <property type="component" value="Unassembled WGS sequence"/>
</dbReference>
<dbReference type="SUPFAM" id="SSF48452">
    <property type="entry name" value="TPR-like"/>
    <property type="match status" value="1"/>
</dbReference>
<reference evidence="5 6" key="1">
    <citation type="submission" date="2018-08" db="EMBL/GenBank/DDBJ databases">
        <title>Aphanomyces genome sequencing and annotation.</title>
        <authorList>
            <person name="Minardi D."/>
            <person name="Oidtmann B."/>
            <person name="Van Der Giezen M."/>
            <person name="Studholme D.J."/>
        </authorList>
    </citation>
    <scope>NUCLEOTIDE SEQUENCE [LARGE SCALE GENOMIC DNA]</scope>
    <source>
        <strain evidence="5 6">NJM0002</strain>
    </source>
</reference>
<dbReference type="Gene3D" id="1.25.40.10">
    <property type="entry name" value="Tetratricopeptide repeat domain"/>
    <property type="match status" value="1"/>
</dbReference>
<dbReference type="InterPro" id="IPR052386">
    <property type="entry name" value="GPSM"/>
</dbReference>
<proteinExistence type="predicted"/>
<sequence>MVYGRSEYPNLQAELRLRNAPATLLTSLTRKGTALTAFRTRQTHRRLPPRLRDAADLGLPSNNDAASNLSRGNLSALEKGDDDDSCDNTSQVHDDMPQMDDILLTTQSHHHDELSRGRSFMQPSLKDGLRSGHGRLRVRYARRKCSSNPSQLRRLPAFLPAAAAVIPHLEEDNETGFFLTEMDLDSAYVPLAKGLALGAYQLYGQGHIDAALTTFRSVLRAAEELDDIVLQALVCHHMGTAEKDAGDLSASRASHTKCIQLAQSVHHAKLQGRGFKGLGVVCVSSQQYSAAYDYHVKCMAIATSESDHELASRTHANLGNVFAAKRQYVDAIASHTNDLSLSTQLDSYVGMARAHRNLALVYAKMNDVAQQRHHEAEAAAKGPMPFLHDMTHHAHDVVGNLYCQATVGTAMAKVAGQFIEELVRDLK</sequence>
<evidence type="ECO:0000313" key="6">
    <source>
        <dbReference type="Proteomes" id="UP000285060"/>
    </source>
</evidence>
<evidence type="ECO:0000256" key="2">
    <source>
        <dbReference type="ARBA" id="ARBA00022490"/>
    </source>
</evidence>
<feature type="region of interest" description="Disordered" evidence="4">
    <location>
        <begin position="108"/>
        <end position="132"/>
    </location>
</feature>
<dbReference type="InterPro" id="IPR011990">
    <property type="entry name" value="TPR-like_helical_dom_sf"/>
</dbReference>
<dbReference type="EMBL" id="QUSY01000677">
    <property type="protein sequence ID" value="RHY27916.1"/>
    <property type="molecule type" value="Genomic_DNA"/>
</dbReference>
<dbReference type="PANTHER" id="PTHR45954">
    <property type="entry name" value="LD33695P"/>
    <property type="match status" value="1"/>
</dbReference>
<feature type="compositionally biased region" description="Polar residues" evidence="4">
    <location>
        <begin position="60"/>
        <end position="73"/>
    </location>
</feature>
<dbReference type="GO" id="GO:0001965">
    <property type="term" value="F:G-protein alpha-subunit binding"/>
    <property type="evidence" value="ECO:0007669"/>
    <property type="project" value="TreeGrafter"/>
</dbReference>
<gene>
    <name evidence="5" type="ORF">DYB32_006437</name>
</gene>
<keyword evidence="2" id="KW-0963">Cytoplasm</keyword>
<dbReference type="PANTHER" id="PTHR45954:SF1">
    <property type="entry name" value="LD33695P"/>
    <property type="match status" value="1"/>
</dbReference>